<dbReference type="Proteomes" id="UP000007174">
    <property type="component" value="Unassembled WGS sequence"/>
</dbReference>
<dbReference type="EMBL" id="CACQ02003930">
    <property type="protein sequence ID" value="CCF40200.1"/>
    <property type="molecule type" value="Genomic_DNA"/>
</dbReference>
<gene>
    <name evidence="2" type="ORF">CH063_10830</name>
</gene>
<evidence type="ECO:0000313" key="3">
    <source>
        <dbReference type="Proteomes" id="UP000007174"/>
    </source>
</evidence>
<protein>
    <submittedName>
        <fullName evidence="2">Uncharacterized protein</fullName>
    </submittedName>
</protein>
<accession>H1VIZ7</accession>
<evidence type="ECO:0000256" key="1">
    <source>
        <dbReference type="SAM" id="MobiDB-lite"/>
    </source>
</evidence>
<evidence type="ECO:0000313" key="2">
    <source>
        <dbReference type="EMBL" id="CCF40200.1"/>
    </source>
</evidence>
<dbReference type="PROSITE" id="PS51257">
    <property type="entry name" value="PROKAR_LIPOPROTEIN"/>
    <property type="match status" value="1"/>
</dbReference>
<proteinExistence type="predicted"/>
<dbReference type="AlphaFoldDB" id="H1VIZ7"/>
<dbReference type="HOGENOM" id="CLU_1440963_0_0_1"/>
<organism evidence="2 3">
    <name type="scientific">Colletotrichum higginsianum (strain IMI 349063)</name>
    <name type="common">Crucifer anthracnose fungus</name>
    <dbReference type="NCBI Taxonomy" id="759273"/>
    <lineage>
        <taxon>Eukaryota</taxon>
        <taxon>Fungi</taxon>
        <taxon>Dikarya</taxon>
        <taxon>Ascomycota</taxon>
        <taxon>Pezizomycotina</taxon>
        <taxon>Sordariomycetes</taxon>
        <taxon>Hypocreomycetidae</taxon>
        <taxon>Glomerellales</taxon>
        <taxon>Glomerellaceae</taxon>
        <taxon>Colletotrichum</taxon>
        <taxon>Colletotrichum destructivum species complex</taxon>
    </lineage>
</organism>
<sequence length="188" mass="21279">MDGKQTAFPPVPCPGKAWQGGLCFLLIASCLSQPKPSLFLSPFYGLNRRRRWARPLKRNDDPNSNPVERLSDGSGGRQGLPFCHIKLDDVHWTDMALWMDGRWMGLWGRAATPPLRELRVFFDLNELKQMESLIASWPPPPDSRIDISHTKTSQSSLSLSLSRLYAERGLGSIKRAKVRGFIRDNHPL</sequence>
<name>H1VIZ7_COLHI</name>
<reference evidence="3" key="1">
    <citation type="journal article" date="2012" name="Nat. Genet.">
        <title>Lifestyle transitions in plant pathogenic Colletotrichum fungi deciphered by genome and transcriptome analyses.</title>
        <authorList>
            <person name="O'Connell R.J."/>
            <person name="Thon M.R."/>
            <person name="Hacquard S."/>
            <person name="Amyotte S.G."/>
            <person name="Kleemann J."/>
            <person name="Torres M.F."/>
            <person name="Damm U."/>
            <person name="Buiate E.A."/>
            <person name="Epstein L."/>
            <person name="Alkan N."/>
            <person name="Altmueller J."/>
            <person name="Alvarado-Balderrama L."/>
            <person name="Bauser C.A."/>
            <person name="Becker C."/>
            <person name="Birren B.W."/>
            <person name="Chen Z."/>
            <person name="Choi J."/>
            <person name="Crouch J.A."/>
            <person name="Duvick J.P."/>
            <person name="Farman M.A."/>
            <person name="Gan P."/>
            <person name="Heiman D."/>
            <person name="Henrissat B."/>
            <person name="Howard R.J."/>
            <person name="Kabbage M."/>
            <person name="Koch C."/>
            <person name="Kracher B."/>
            <person name="Kubo Y."/>
            <person name="Law A.D."/>
            <person name="Lebrun M.-H."/>
            <person name="Lee Y.-H."/>
            <person name="Miyara I."/>
            <person name="Moore N."/>
            <person name="Neumann U."/>
            <person name="Nordstroem K."/>
            <person name="Panaccione D.G."/>
            <person name="Panstruga R."/>
            <person name="Place M."/>
            <person name="Proctor R.H."/>
            <person name="Prusky D."/>
            <person name="Rech G."/>
            <person name="Reinhardt R."/>
            <person name="Rollins J.A."/>
            <person name="Rounsley S."/>
            <person name="Schardl C.L."/>
            <person name="Schwartz D.C."/>
            <person name="Shenoy N."/>
            <person name="Shirasu K."/>
            <person name="Sikhakolli U.R."/>
            <person name="Stueber K."/>
            <person name="Sukno S.A."/>
            <person name="Sweigard J.A."/>
            <person name="Takano Y."/>
            <person name="Takahara H."/>
            <person name="Trail F."/>
            <person name="van der Does H.C."/>
            <person name="Voll L.M."/>
            <person name="Will I."/>
            <person name="Young S."/>
            <person name="Zeng Q."/>
            <person name="Zhang J."/>
            <person name="Zhou S."/>
            <person name="Dickman M.B."/>
            <person name="Schulze-Lefert P."/>
            <person name="Ver Loren van Themaat E."/>
            <person name="Ma L.-J."/>
            <person name="Vaillancourt L.J."/>
        </authorList>
    </citation>
    <scope>NUCLEOTIDE SEQUENCE [LARGE SCALE GENOMIC DNA]</scope>
    <source>
        <strain evidence="3">IMI 349063</strain>
    </source>
</reference>
<feature type="region of interest" description="Disordered" evidence="1">
    <location>
        <begin position="55"/>
        <end position="75"/>
    </location>
</feature>